<keyword evidence="2" id="KW-0472">Membrane</keyword>
<name>A0ABU6VXR6_9FABA</name>
<dbReference type="Proteomes" id="UP001341840">
    <property type="component" value="Unassembled WGS sequence"/>
</dbReference>
<feature type="transmembrane region" description="Helical" evidence="2">
    <location>
        <begin position="119"/>
        <end position="140"/>
    </location>
</feature>
<feature type="compositionally biased region" description="Low complexity" evidence="1">
    <location>
        <begin position="11"/>
        <end position="45"/>
    </location>
</feature>
<reference evidence="3 4" key="1">
    <citation type="journal article" date="2023" name="Plants (Basel)">
        <title>Bridging the Gap: Combining Genomics and Transcriptomics Approaches to Understand Stylosanthes scabra, an Orphan Legume from the Brazilian Caatinga.</title>
        <authorList>
            <person name="Ferreira-Neto J.R.C."/>
            <person name="da Silva M.D."/>
            <person name="Binneck E."/>
            <person name="de Melo N.F."/>
            <person name="da Silva R.H."/>
            <person name="de Melo A.L.T.M."/>
            <person name="Pandolfi V."/>
            <person name="Bustamante F.O."/>
            <person name="Brasileiro-Vidal A.C."/>
            <person name="Benko-Iseppon A.M."/>
        </authorList>
    </citation>
    <scope>NUCLEOTIDE SEQUENCE [LARGE SCALE GENOMIC DNA]</scope>
    <source>
        <tissue evidence="3">Leaves</tissue>
    </source>
</reference>
<evidence type="ECO:0000313" key="4">
    <source>
        <dbReference type="Proteomes" id="UP001341840"/>
    </source>
</evidence>
<protein>
    <submittedName>
        <fullName evidence="3">Uncharacterized protein</fullName>
    </submittedName>
</protein>
<accession>A0ABU6VXR6</accession>
<keyword evidence="2" id="KW-0812">Transmembrane</keyword>
<dbReference type="EMBL" id="JASCZI010153347">
    <property type="protein sequence ID" value="MED6177281.1"/>
    <property type="molecule type" value="Genomic_DNA"/>
</dbReference>
<feature type="region of interest" description="Disordered" evidence="1">
    <location>
        <begin position="1"/>
        <end position="45"/>
    </location>
</feature>
<gene>
    <name evidence="3" type="ORF">PIB30_096676</name>
</gene>
<organism evidence="3 4">
    <name type="scientific">Stylosanthes scabra</name>
    <dbReference type="NCBI Taxonomy" id="79078"/>
    <lineage>
        <taxon>Eukaryota</taxon>
        <taxon>Viridiplantae</taxon>
        <taxon>Streptophyta</taxon>
        <taxon>Embryophyta</taxon>
        <taxon>Tracheophyta</taxon>
        <taxon>Spermatophyta</taxon>
        <taxon>Magnoliopsida</taxon>
        <taxon>eudicotyledons</taxon>
        <taxon>Gunneridae</taxon>
        <taxon>Pentapetalae</taxon>
        <taxon>rosids</taxon>
        <taxon>fabids</taxon>
        <taxon>Fabales</taxon>
        <taxon>Fabaceae</taxon>
        <taxon>Papilionoideae</taxon>
        <taxon>50 kb inversion clade</taxon>
        <taxon>dalbergioids sensu lato</taxon>
        <taxon>Dalbergieae</taxon>
        <taxon>Pterocarpus clade</taxon>
        <taxon>Stylosanthes</taxon>
    </lineage>
</organism>
<evidence type="ECO:0000256" key="1">
    <source>
        <dbReference type="SAM" id="MobiDB-lite"/>
    </source>
</evidence>
<evidence type="ECO:0000313" key="3">
    <source>
        <dbReference type="EMBL" id="MED6177281.1"/>
    </source>
</evidence>
<proteinExistence type="predicted"/>
<keyword evidence="4" id="KW-1185">Reference proteome</keyword>
<comment type="caution">
    <text evidence="3">The sequence shown here is derived from an EMBL/GenBank/DDBJ whole genome shotgun (WGS) entry which is preliminary data.</text>
</comment>
<sequence length="141" mass="15271">MLGSKRASNAPSSRCRVPSSQSSSSSSQSSLRSPSSPSSSLQSCQPFSLVPSFSRLPSTSTIVVVFVRVAESLAVFLLDAKVVLCFPRTQNLAPSNNDASEAVDDGEDMMLLTFTLPKFSVTVFLMVSWSLTRISLFFMFK</sequence>
<feature type="compositionally biased region" description="Polar residues" evidence="1">
    <location>
        <begin position="1"/>
        <end position="10"/>
    </location>
</feature>
<keyword evidence="2" id="KW-1133">Transmembrane helix</keyword>
<evidence type="ECO:0000256" key="2">
    <source>
        <dbReference type="SAM" id="Phobius"/>
    </source>
</evidence>